<dbReference type="Gene3D" id="2.40.128.110">
    <property type="entry name" value="Lipid/polyisoprenoid-binding, YceI-like"/>
    <property type="match status" value="1"/>
</dbReference>
<proteinExistence type="predicted"/>
<protein>
    <submittedName>
        <fullName evidence="3">YceI family protein</fullName>
    </submittedName>
</protein>
<dbReference type="SUPFAM" id="SSF101874">
    <property type="entry name" value="YceI-like"/>
    <property type="match status" value="1"/>
</dbReference>
<evidence type="ECO:0000256" key="1">
    <source>
        <dbReference type="SAM" id="SignalP"/>
    </source>
</evidence>
<dbReference type="PANTHER" id="PTHR34406:SF1">
    <property type="entry name" value="PROTEIN YCEI"/>
    <property type="match status" value="1"/>
</dbReference>
<gene>
    <name evidence="3" type="ORF">OQ287_08210</name>
</gene>
<organism evidence="3 4">
    <name type="scientific">Larsenimonas rhizosphaerae</name>
    <dbReference type="NCBI Taxonomy" id="2944682"/>
    <lineage>
        <taxon>Bacteria</taxon>
        <taxon>Pseudomonadati</taxon>
        <taxon>Pseudomonadota</taxon>
        <taxon>Gammaproteobacteria</taxon>
        <taxon>Oceanospirillales</taxon>
        <taxon>Halomonadaceae</taxon>
        <taxon>Larsenimonas</taxon>
    </lineage>
</organism>
<dbReference type="Pfam" id="PF04264">
    <property type="entry name" value="YceI"/>
    <property type="match status" value="1"/>
</dbReference>
<feature type="signal peptide" evidence="1">
    <location>
        <begin position="1"/>
        <end position="23"/>
    </location>
</feature>
<feature type="chain" id="PRO_5041389106" evidence="1">
    <location>
        <begin position="24"/>
        <end position="195"/>
    </location>
</feature>
<feature type="domain" description="Lipid/polyisoprenoid-binding YceI-like" evidence="2">
    <location>
        <begin position="25"/>
        <end position="193"/>
    </location>
</feature>
<dbReference type="AlphaFoldDB" id="A0AA41ZFA3"/>
<keyword evidence="1" id="KW-0732">Signal</keyword>
<dbReference type="PANTHER" id="PTHR34406">
    <property type="entry name" value="PROTEIN YCEI"/>
    <property type="match status" value="1"/>
</dbReference>
<keyword evidence="4" id="KW-1185">Reference proteome</keyword>
<accession>A0AA41ZFA3</accession>
<dbReference type="NCBIfam" id="NF002994">
    <property type="entry name" value="PRK03757.1"/>
    <property type="match status" value="1"/>
</dbReference>
<dbReference type="SMART" id="SM00867">
    <property type="entry name" value="YceI"/>
    <property type="match status" value="1"/>
</dbReference>
<dbReference type="InterPro" id="IPR036761">
    <property type="entry name" value="TTHA0802/YceI-like_sf"/>
</dbReference>
<dbReference type="EMBL" id="JAPIVE010000002">
    <property type="protein sequence ID" value="MCX2524222.1"/>
    <property type="molecule type" value="Genomic_DNA"/>
</dbReference>
<dbReference type="Proteomes" id="UP001165678">
    <property type="component" value="Unassembled WGS sequence"/>
</dbReference>
<name>A0AA41ZFA3_9GAMM</name>
<evidence type="ECO:0000259" key="2">
    <source>
        <dbReference type="SMART" id="SM00867"/>
    </source>
</evidence>
<comment type="caution">
    <text evidence="3">The sequence shown here is derived from an EMBL/GenBank/DDBJ whole genome shotgun (WGS) entry which is preliminary data.</text>
</comment>
<sequence>MTPLRTGLAAFALSAVAATPALAADYKIDTEGAHAFIQFKVSHLGYSYELGQFRDFDGSFTYDPDDVKASKVNVTVQTDSLDTNHAERDKHLKSAEFLDVSKYPTATFESTQFVPGDDKNEGELKGNLTLHGVTKPVTFEVDRIGGGDDPWGGYRQGFEGETTIQPADFGIDMVKKLGPASENVELYITFEGIRQ</sequence>
<dbReference type="InterPro" id="IPR007372">
    <property type="entry name" value="Lipid/polyisoprenoid-bd_YceI"/>
</dbReference>
<evidence type="ECO:0000313" key="3">
    <source>
        <dbReference type="EMBL" id="MCX2524222.1"/>
    </source>
</evidence>
<reference evidence="3" key="1">
    <citation type="submission" date="2022-11" db="EMBL/GenBank/DDBJ databases">
        <title>Larsenimonas rhizosphaerae sp. nov., isolated from a tidal mudflat.</title>
        <authorList>
            <person name="Lee S.D."/>
            <person name="Kim I.S."/>
        </authorList>
    </citation>
    <scope>NUCLEOTIDE SEQUENCE</scope>
    <source>
        <strain evidence="3">GH2-1</strain>
    </source>
</reference>
<evidence type="ECO:0000313" key="4">
    <source>
        <dbReference type="Proteomes" id="UP001165678"/>
    </source>
</evidence>